<reference evidence="1" key="1">
    <citation type="submission" date="2020-04" db="EMBL/GenBank/DDBJ databases">
        <title>Hybrid Assembly of Korean Phytophthora infestans isolates.</title>
        <authorList>
            <person name="Prokchorchik M."/>
            <person name="Lee Y."/>
            <person name="Seo J."/>
            <person name="Cho J.-H."/>
            <person name="Park Y.-E."/>
            <person name="Jang D.-C."/>
            <person name="Im J.-S."/>
            <person name="Choi J.-G."/>
            <person name="Park H.-J."/>
            <person name="Lee G.-B."/>
            <person name="Lee Y.-G."/>
            <person name="Hong S.-Y."/>
            <person name="Cho K."/>
            <person name="Sohn K.H."/>
        </authorList>
    </citation>
    <scope>NUCLEOTIDE SEQUENCE</scope>
    <source>
        <strain evidence="1">KR_1_A1</strain>
    </source>
</reference>
<evidence type="ECO:0000313" key="2">
    <source>
        <dbReference type="Proteomes" id="UP000602510"/>
    </source>
</evidence>
<sequence>MWKSKQQRRVTKNTCASELEGIVNRGNSKRVQRYAKEAMMIVEFVDDRVVKIKKLSMEDVRSALVNMQAELEKVD</sequence>
<name>A0A833WW93_PHYIN</name>
<organism evidence="1 2">
    <name type="scientific">Phytophthora infestans</name>
    <name type="common">Potato late blight agent</name>
    <name type="synonym">Botrytis infestans</name>
    <dbReference type="NCBI Taxonomy" id="4787"/>
    <lineage>
        <taxon>Eukaryota</taxon>
        <taxon>Sar</taxon>
        <taxon>Stramenopiles</taxon>
        <taxon>Oomycota</taxon>
        <taxon>Peronosporomycetes</taxon>
        <taxon>Peronosporales</taxon>
        <taxon>Peronosporaceae</taxon>
        <taxon>Phytophthora</taxon>
    </lineage>
</organism>
<gene>
    <name evidence="1" type="ORF">GN244_ATG07970</name>
</gene>
<evidence type="ECO:0000313" key="1">
    <source>
        <dbReference type="EMBL" id="KAF4039876.1"/>
    </source>
</evidence>
<dbReference type="EMBL" id="WSZM01000160">
    <property type="protein sequence ID" value="KAF4039876.1"/>
    <property type="molecule type" value="Genomic_DNA"/>
</dbReference>
<protein>
    <submittedName>
        <fullName evidence="1">Uncharacterized protein</fullName>
    </submittedName>
</protein>
<comment type="caution">
    <text evidence="1">The sequence shown here is derived from an EMBL/GenBank/DDBJ whole genome shotgun (WGS) entry which is preliminary data.</text>
</comment>
<keyword evidence="2" id="KW-1185">Reference proteome</keyword>
<proteinExistence type="predicted"/>
<accession>A0A833WW93</accession>
<dbReference type="Proteomes" id="UP000602510">
    <property type="component" value="Unassembled WGS sequence"/>
</dbReference>
<dbReference type="AlphaFoldDB" id="A0A833WW93"/>